<dbReference type="RefSeq" id="WP_117493059.1">
    <property type="nucleotide sequence ID" value="NZ_QVIG01000003.1"/>
</dbReference>
<dbReference type="NCBIfam" id="TIGR03083">
    <property type="entry name" value="maleylpyruvate isomerase family mycothiol-dependent enzyme"/>
    <property type="match status" value="1"/>
</dbReference>
<dbReference type="InterPro" id="IPR024344">
    <property type="entry name" value="MDMPI_metal-binding"/>
</dbReference>
<name>A0A372ZJ37_9ACTN</name>
<reference evidence="2 3" key="1">
    <citation type="submission" date="2018-08" db="EMBL/GenBank/DDBJ databases">
        <title>Diversity &amp; Physiological Properties of Lignin-Decomposing Actinobacteria from Soil.</title>
        <authorList>
            <person name="Roh S.G."/>
            <person name="Kim S.B."/>
        </authorList>
    </citation>
    <scope>NUCLEOTIDE SEQUENCE [LARGE SCALE GENOMIC DNA]</scope>
    <source>
        <strain evidence="2 3">MMS17-GH009</strain>
    </source>
</reference>
<dbReference type="GO" id="GO:0016853">
    <property type="term" value="F:isomerase activity"/>
    <property type="evidence" value="ECO:0007669"/>
    <property type="project" value="UniProtKB-KW"/>
</dbReference>
<dbReference type="InterPro" id="IPR034660">
    <property type="entry name" value="DinB/YfiT-like"/>
</dbReference>
<dbReference type="InterPro" id="IPR017517">
    <property type="entry name" value="Maleyloyr_isom"/>
</dbReference>
<dbReference type="AlphaFoldDB" id="A0A372ZJ37"/>
<dbReference type="EMBL" id="QVIG01000003">
    <property type="protein sequence ID" value="RGD55781.1"/>
    <property type="molecule type" value="Genomic_DNA"/>
</dbReference>
<evidence type="ECO:0000259" key="1">
    <source>
        <dbReference type="Pfam" id="PF11716"/>
    </source>
</evidence>
<evidence type="ECO:0000313" key="3">
    <source>
        <dbReference type="Proteomes" id="UP000263377"/>
    </source>
</evidence>
<dbReference type="SUPFAM" id="SSF109854">
    <property type="entry name" value="DinB/YfiT-like putative metalloenzymes"/>
    <property type="match status" value="1"/>
</dbReference>
<evidence type="ECO:0000313" key="2">
    <source>
        <dbReference type="EMBL" id="RGD55781.1"/>
    </source>
</evidence>
<dbReference type="GO" id="GO:0046872">
    <property type="term" value="F:metal ion binding"/>
    <property type="evidence" value="ECO:0007669"/>
    <property type="project" value="InterPro"/>
</dbReference>
<dbReference type="Proteomes" id="UP000263377">
    <property type="component" value="Unassembled WGS sequence"/>
</dbReference>
<keyword evidence="2" id="KW-0413">Isomerase</keyword>
<sequence>METVPQDQDAGQIRWIRAQIAAERRELAAVFAAFTQEQWNSPSLCDGWRVREVAAHLSTGFRHSTARTLLELARSGGNVHRMADRIARRDAAALSERELVAAMADHADHPWRPPVGGRIAALAHDAVHGLDITVALGLPARLPVARTTALLAGVSPRTLRFFGARVDGVRLEATDTEWSYGHGRLTVEGRAEHLLLVAYGRRVPEGLLAGSGAGRFTAGGA</sequence>
<dbReference type="Pfam" id="PF11716">
    <property type="entry name" value="MDMPI_N"/>
    <property type="match status" value="1"/>
</dbReference>
<keyword evidence="2" id="KW-0670">Pyruvate</keyword>
<organism evidence="2 3">
    <name type="scientific">Kitasatospora xanthocidica</name>
    <dbReference type="NCBI Taxonomy" id="83382"/>
    <lineage>
        <taxon>Bacteria</taxon>
        <taxon>Bacillati</taxon>
        <taxon>Actinomycetota</taxon>
        <taxon>Actinomycetes</taxon>
        <taxon>Kitasatosporales</taxon>
        <taxon>Streptomycetaceae</taxon>
        <taxon>Kitasatospora</taxon>
    </lineage>
</organism>
<gene>
    <name evidence="2" type="ORF">DR950_41480</name>
</gene>
<accession>A0A372ZJ37</accession>
<keyword evidence="3" id="KW-1185">Reference proteome</keyword>
<protein>
    <submittedName>
        <fullName evidence="2">Maleylpyruvate isomerase family mycothiol-dependent enzyme</fullName>
    </submittedName>
</protein>
<feature type="domain" description="Mycothiol-dependent maleylpyruvate isomerase metal-binding" evidence="1">
    <location>
        <begin position="21"/>
        <end position="108"/>
    </location>
</feature>
<proteinExistence type="predicted"/>
<dbReference type="Gene3D" id="1.20.120.450">
    <property type="entry name" value="dinb family like domain"/>
    <property type="match status" value="1"/>
</dbReference>
<comment type="caution">
    <text evidence="2">The sequence shown here is derived from an EMBL/GenBank/DDBJ whole genome shotgun (WGS) entry which is preliminary data.</text>
</comment>